<keyword evidence="1" id="KW-0472">Membrane</keyword>
<dbReference type="OrthoDB" id="6431331at2759"/>
<dbReference type="Gene3D" id="3.40.50.1820">
    <property type="entry name" value="alpha/beta hydrolase"/>
    <property type="match status" value="1"/>
</dbReference>
<accession>A0A843WYQ8</accession>
<dbReference type="SUPFAM" id="SSF53474">
    <property type="entry name" value="alpha/beta-Hydrolases"/>
    <property type="match status" value="1"/>
</dbReference>
<proteinExistence type="predicted"/>
<dbReference type="InterPro" id="IPR029058">
    <property type="entry name" value="AB_hydrolase_fold"/>
</dbReference>
<keyword evidence="1" id="KW-1133">Transmembrane helix</keyword>
<dbReference type="InterPro" id="IPR000073">
    <property type="entry name" value="AB_hydrolase_1"/>
</dbReference>
<name>A0A843WYQ8_COLES</name>
<dbReference type="Pfam" id="PF00561">
    <property type="entry name" value="Abhydrolase_1"/>
    <property type="match status" value="1"/>
</dbReference>
<protein>
    <recommendedName>
        <fullName evidence="2">AB hydrolase-1 domain-containing protein</fullName>
    </recommendedName>
</protein>
<evidence type="ECO:0000313" key="4">
    <source>
        <dbReference type="Proteomes" id="UP000652761"/>
    </source>
</evidence>
<dbReference type="PRINTS" id="PR00111">
    <property type="entry name" value="ABHYDROLASE"/>
</dbReference>
<evidence type="ECO:0000256" key="1">
    <source>
        <dbReference type="SAM" id="Phobius"/>
    </source>
</evidence>
<sequence>MATDAGSPHFFRLLLFLHFRLPLLLFTRFLSLLRSPRRLRPPSLIVLRDLLLSLSFLRAGLVPVTLDLDAATSVHLWIPAHRRHGRPPLVLVHGFGGNSKWQWERQVGPLSASFDLYVPDLVFFGRSRSAKPDRSVEFQAECVAEAMRRLGVKRYSLCGISYGGFVAYRMAAAAAGVVERVVILSAGVCTTAEQRAEMVAREDLDVFDVLLPRRPEDLMALMRRSMHRPPRWVPTFLLADFIQVMYKVNRKERVETLQELLNRGTGVEPLPVLAQETLLIWGDRDDIFPLCLAHQLKSHLGVKSKLEIVKDAGHALQLESFQRVNHLIQSFVLGQRI</sequence>
<keyword evidence="1" id="KW-0812">Transmembrane</keyword>
<comment type="caution">
    <text evidence="3">The sequence shown here is derived from an EMBL/GenBank/DDBJ whole genome shotgun (WGS) entry which is preliminary data.</text>
</comment>
<feature type="domain" description="AB hydrolase-1" evidence="2">
    <location>
        <begin position="87"/>
        <end position="319"/>
    </location>
</feature>
<gene>
    <name evidence="3" type="ORF">Taro_044659</name>
</gene>
<dbReference type="InterPro" id="IPR052370">
    <property type="entry name" value="Meta-cleavage_hydrolase"/>
</dbReference>
<dbReference type="EMBL" id="NMUH01005084">
    <property type="protein sequence ID" value="MQM11748.1"/>
    <property type="molecule type" value="Genomic_DNA"/>
</dbReference>
<dbReference type="PANTHER" id="PTHR43139">
    <property type="entry name" value="SI:DKEY-122A22.2"/>
    <property type="match status" value="1"/>
</dbReference>
<feature type="transmembrane region" description="Helical" evidence="1">
    <location>
        <begin position="13"/>
        <end position="33"/>
    </location>
</feature>
<reference evidence="3" key="1">
    <citation type="submission" date="2017-07" db="EMBL/GenBank/DDBJ databases">
        <title>Taro Niue Genome Assembly and Annotation.</title>
        <authorList>
            <person name="Atibalentja N."/>
            <person name="Keating K."/>
            <person name="Fields C.J."/>
        </authorList>
    </citation>
    <scope>NUCLEOTIDE SEQUENCE</scope>
    <source>
        <strain evidence="3">Niue_2</strain>
        <tissue evidence="3">Leaf</tissue>
    </source>
</reference>
<evidence type="ECO:0000259" key="2">
    <source>
        <dbReference type="Pfam" id="PF00561"/>
    </source>
</evidence>
<dbReference type="PANTHER" id="PTHR43139:SF37">
    <property type="entry name" value="ALPHA_BETA-HYDROLASES SUPERFAMILY PROTEIN"/>
    <property type="match status" value="1"/>
</dbReference>
<keyword evidence="4" id="KW-1185">Reference proteome</keyword>
<evidence type="ECO:0000313" key="3">
    <source>
        <dbReference type="EMBL" id="MQM11748.1"/>
    </source>
</evidence>
<dbReference type="Proteomes" id="UP000652761">
    <property type="component" value="Unassembled WGS sequence"/>
</dbReference>
<organism evidence="3 4">
    <name type="scientific">Colocasia esculenta</name>
    <name type="common">Wild taro</name>
    <name type="synonym">Arum esculentum</name>
    <dbReference type="NCBI Taxonomy" id="4460"/>
    <lineage>
        <taxon>Eukaryota</taxon>
        <taxon>Viridiplantae</taxon>
        <taxon>Streptophyta</taxon>
        <taxon>Embryophyta</taxon>
        <taxon>Tracheophyta</taxon>
        <taxon>Spermatophyta</taxon>
        <taxon>Magnoliopsida</taxon>
        <taxon>Liliopsida</taxon>
        <taxon>Araceae</taxon>
        <taxon>Aroideae</taxon>
        <taxon>Colocasieae</taxon>
        <taxon>Colocasia</taxon>
    </lineage>
</organism>
<dbReference type="AlphaFoldDB" id="A0A843WYQ8"/>